<dbReference type="EMBL" id="JBHUFA010000003">
    <property type="protein sequence ID" value="MFD1696027.1"/>
    <property type="molecule type" value="Genomic_DNA"/>
</dbReference>
<evidence type="ECO:0000256" key="1">
    <source>
        <dbReference type="SAM" id="MobiDB-lite"/>
    </source>
</evidence>
<dbReference type="Proteomes" id="UP001597327">
    <property type="component" value="Unassembled WGS sequence"/>
</dbReference>
<keyword evidence="3" id="KW-0378">Hydrolase</keyword>
<dbReference type="Pfam" id="PF20408">
    <property type="entry name" value="Abhydrolase_11"/>
    <property type="match status" value="1"/>
</dbReference>
<protein>
    <submittedName>
        <fullName evidence="3">Alpha/beta family hydrolase</fullName>
    </submittedName>
</protein>
<feature type="region of interest" description="Disordered" evidence="1">
    <location>
        <begin position="99"/>
        <end position="130"/>
    </location>
</feature>
<dbReference type="RefSeq" id="WP_341872946.1">
    <property type="nucleotide sequence ID" value="NZ_JBHUFA010000003.1"/>
</dbReference>
<organism evidence="3 4">
    <name type="scientific">Roseibium aestuarii</name>
    <dbReference type="NCBI Taxonomy" id="2600299"/>
    <lineage>
        <taxon>Bacteria</taxon>
        <taxon>Pseudomonadati</taxon>
        <taxon>Pseudomonadota</taxon>
        <taxon>Alphaproteobacteria</taxon>
        <taxon>Hyphomicrobiales</taxon>
        <taxon>Stappiaceae</taxon>
        <taxon>Roseibium</taxon>
    </lineage>
</organism>
<reference evidence="4" key="1">
    <citation type="journal article" date="2019" name="Int. J. Syst. Evol. Microbiol.">
        <title>The Global Catalogue of Microorganisms (GCM) 10K type strain sequencing project: providing services to taxonomists for standard genome sequencing and annotation.</title>
        <authorList>
            <consortium name="The Broad Institute Genomics Platform"/>
            <consortium name="The Broad Institute Genome Sequencing Center for Infectious Disease"/>
            <person name="Wu L."/>
            <person name="Ma J."/>
        </authorList>
    </citation>
    <scope>NUCLEOTIDE SEQUENCE [LARGE SCALE GENOMIC DNA]</scope>
    <source>
        <strain evidence="4">JCM 3369</strain>
    </source>
</reference>
<evidence type="ECO:0000313" key="3">
    <source>
        <dbReference type="EMBL" id="MFD1696027.1"/>
    </source>
</evidence>
<feature type="compositionally biased region" description="Acidic residues" evidence="1">
    <location>
        <begin position="120"/>
        <end position="130"/>
    </location>
</feature>
<proteinExistence type="predicted"/>
<keyword evidence="4" id="KW-1185">Reference proteome</keyword>
<dbReference type="GO" id="GO:0016787">
    <property type="term" value="F:hydrolase activity"/>
    <property type="evidence" value="ECO:0007669"/>
    <property type="project" value="UniProtKB-KW"/>
</dbReference>
<gene>
    <name evidence="3" type="ORF">ACFSC7_10920</name>
</gene>
<evidence type="ECO:0000259" key="2">
    <source>
        <dbReference type="Pfam" id="PF20408"/>
    </source>
</evidence>
<evidence type="ECO:0000313" key="4">
    <source>
        <dbReference type="Proteomes" id="UP001597327"/>
    </source>
</evidence>
<sequence>MAGLMGFGYPFQNPENGPQISRTRHLPKMTVPSVLVQGCRDVYGPAGEVSTRYALARTMRLVPVATTHDFEELEPAELEWVRMLLLGLFTQPMQPAGPPLVQDFVSEDAAQPRPAGSQAWDDDREALDVA</sequence>
<name>A0ABW4JV37_9HYPH</name>
<feature type="domain" description="KANL3/Tex30 alpha/beta hydrolase-like" evidence="2">
    <location>
        <begin position="2"/>
        <end position="75"/>
    </location>
</feature>
<accession>A0ABW4JV37</accession>
<comment type="caution">
    <text evidence="3">The sequence shown here is derived from an EMBL/GenBank/DDBJ whole genome shotgun (WGS) entry which is preliminary data.</text>
</comment>
<dbReference type="InterPro" id="IPR046879">
    <property type="entry name" value="KANL3/Tex30_Abhydrolase"/>
</dbReference>